<accession>A0AAD9ZXE6</accession>
<protein>
    <submittedName>
        <fullName evidence="1">Uncharacterized protein</fullName>
    </submittedName>
</protein>
<sequence length="137" mass="15105">MSVCPITSPPQKSETTEIKEIEEVAIWDCGSPLYDSYELVSLSHVIERHLMALPTLGGTKTYLTTNFYNPYDDPAYVGSAGLSSSSSSSSSSIVGMLSEFLAKKLWKKRVIGQRKEKRKNSKIGVCGFSDRLGFSKK</sequence>
<gene>
    <name evidence="1" type="ORF">Dsin_025971</name>
</gene>
<evidence type="ECO:0000313" key="2">
    <source>
        <dbReference type="Proteomes" id="UP001281410"/>
    </source>
</evidence>
<keyword evidence="2" id="KW-1185">Reference proteome</keyword>
<dbReference type="PANTHER" id="PTHR33978:SF18">
    <property type="entry name" value="OS01G0656300 PROTEIN"/>
    <property type="match status" value="1"/>
</dbReference>
<reference evidence="1" key="1">
    <citation type="journal article" date="2023" name="Plant J.">
        <title>Genome sequences and population genomics provide insights into the demographic history, inbreeding, and mutation load of two 'living fossil' tree species of Dipteronia.</title>
        <authorList>
            <person name="Feng Y."/>
            <person name="Comes H.P."/>
            <person name="Chen J."/>
            <person name="Zhu S."/>
            <person name="Lu R."/>
            <person name="Zhang X."/>
            <person name="Li P."/>
            <person name="Qiu J."/>
            <person name="Olsen K.M."/>
            <person name="Qiu Y."/>
        </authorList>
    </citation>
    <scope>NUCLEOTIDE SEQUENCE</scope>
    <source>
        <strain evidence="1">NBL</strain>
    </source>
</reference>
<dbReference type="PANTHER" id="PTHR33978">
    <property type="entry name" value="SERINE/THREONINE-KINASE"/>
    <property type="match status" value="1"/>
</dbReference>
<dbReference type="EMBL" id="JANJYJ010000008">
    <property type="protein sequence ID" value="KAK3194661.1"/>
    <property type="molecule type" value="Genomic_DNA"/>
</dbReference>
<organism evidence="1 2">
    <name type="scientific">Dipteronia sinensis</name>
    <dbReference type="NCBI Taxonomy" id="43782"/>
    <lineage>
        <taxon>Eukaryota</taxon>
        <taxon>Viridiplantae</taxon>
        <taxon>Streptophyta</taxon>
        <taxon>Embryophyta</taxon>
        <taxon>Tracheophyta</taxon>
        <taxon>Spermatophyta</taxon>
        <taxon>Magnoliopsida</taxon>
        <taxon>eudicotyledons</taxon>
        <taxon>Gunneridae</taxon>
        <taxon>Pentapetalae</taxon>
        <taxon>rosids</taxon>
        <taxon>malvids</taxon>
        <taxon>Sapindales</taxon>
        <taxon>Sapindaceae</taxon>
        <taxon>Hippocastanoideae</taxon>
        <taxon>Acereae</taxon>
        <taxon>Dipteronia</taxon>
    </lineage>
</organism>
<dbReference type="Proteomes" id="UP001281410">
    <property type="component" value="Unassembled WGS sequence"/>
</dbReference>
<comment type="caution">
    <text evidence="1">The sequence shown here is derived from an EMBL/GenBank/DDBJ whole genome shotgun (WGS) entry which is preliminary data.</text>
</comment>
<proteinExistence type="predicted"/>
<name>A0AAD9ZXE6_9ROSI</name>
<evidence type="ECO:0000313" key="1">
    <source>
        <dbReference type="EMBL" id="KAK3194661.1"/>
    </source>
</evidence>
<dbReference type="AlphaFoldDB" id="A0AAD9ZXE6"/>